<dbReference type="SUPFAM" id="SSF53474">
    <property type="entry name" value="alpha/beta-Hydrolases"/>
    <property type="match status" value="1"/>
</dbReference>
<dbReference type="InterPro" id="IPR056824">
    <property type="entry name" value="PGAP1_TMD"/>
</dbReference>
<keyword evidence="6 10" id="KW-0256">Endoplasmic reticulum</keyword>
<feature type="transmembrane region" description="Helical" evidence="10">
    <location>
        <begin position="536"/>
        <end position="558"/>
    </location>
</feature>
<dbReference type="PANTHER" id="PTHR15495">
    <property type="entry name" value="NEGATIVE REGULATOR OF VESICLE FORMATION-RELATED"/>
    <property type="match status" value="1"/>
</dbReference>
<accession>A0AAD7XF01</accession>
<keyword evidence="9 10" id="KW-0472">Membrane</keyword>
<evidence type="ECO:0000256" key="12">
    <source>
        <dbReference type="SAM" id="SignalP"/>
    </source>
</evidence>
<organism evidence="15 16">
    <name type="scientific">Trametes cubensis</name>
    <dbReference type="NCBI Taxonomy" id="1111947"/>
    <lineage>
        <taxon>Eukaryota</taxon>
        <taxon>Fungi</taxon>
        <taxon>Dikarya</taxon>
        <taxon>Basidiomycota</taxon>
        <taxon>Agaricomycotina</taxon>
        <taxon>Agaricomycetes</taxon>
        <taxon>Polyporales</taxon>
        <taxon>Polyporaceae</taxon>
        <taxon>Trametes</taxon>
    </lineage>
</organism>
<dbReference type="GO" id="GO:0006888">
    <property type="term" value="P:endoplasmic reticulum to Golgi vesicle-mediated transport"/>
    <property type="evidence" value="ECO:0007669"/>
    <property type="project" value="TreeGrafter"/>
</dbReference>
<evidence type="ECO:0000256" key="2">
    <source>
        <dbReference type="ARBA" id="ARBA00006931"/>
    </source>
</evidence>
<keyword evidence="3 10" id="KW-0813">Transport</keyword>
<evidence type="ECO:0000256" key="8">
    <source>
        <dbReference type="ARBA" id="ARBA00022989"/>
    </source>
</evidence>
<comment type="caution">
    <text evidence="15">The sequence shown here is derived from an EMBL/GenBank/DDBJ whole genome shotgun (WGS) entry which is preliminary data.</text>
</comment>
<keyword evidence="4 10" id="KW-0812">Transmembrane</keyword>
<dbReference type="Proteomes" id="UP001215151">
    <property type="component" value="Unassembled WGS sequence"/>
</dbReference>
<dbReference type="Gene3D" id="3.40.50.1820">
    <property type="entry name" value="alpha/beta hydrolase"/>
    <property type="match status" value="1"/>
</dbReference>
<dbReference type="InterPro" id="IPR012908">
    <property type="entry name" value="PGAP1-ab_dom-like"/>
</dbReference>
<evidence type="ECO:0000256" key="9">
    <source>
        <dbReference type="ARBA" id="ARBA00023136"/>
    </source>
</evidence>
<evidence type="ECO:0000259" key="14">
    <source>
        <dbReference type="Pfam" id="PF25140"/>
    </source>
</evidence>
<sequence>MARLLAVFATFSLVALAVLYYAGVDTIKTLSPQGCRMSWMWPSYILQSHFDHSWTPLARRYSLWLYREGNLENNELHGAPVLFIPGNAGSSHQVRSIASSAANQYFSAPYEVSPEFANKGYKGLDFFAVEFNEDLSAFHGPTIDSETAYAARAIDYILSLYPPDTSILVMGHSMGGVVATALLPNQNISAIITMSTPHSLPPVRFDRRIDHIYADNLKDLASDPTPILSLCGGATDLMIPSESCILPSFSENGTNPVYRRTVFTSALEGCWTGVGHLAMVWCHQVRWRIARAALEIAVSSSPQTRALVLDKWLRDGHTLPLGHLPSDVLQLHTSEYDVVPSSKHLLVRDPVGTRSYLLQLPVSVDGSLAAKFVLYASQGSIPPVAPRKPLPFRVSVYTCPETDAAACSPLAPTTLKLIPSPILGSPFPVPDEGTDESEGVVLYEADIAIPSPSRVAVKIDGGDGRGWVFGGFVTDRPVVADSGLAGRWGTRYATAAACWAVGIVAIMLWDLWGVVERGALIPDVKTSLEFFVRKRMPWLMIGSYCVSLLPLRVGVWLGNGGSPVFATLAVILFPITFGLVCVLWWILRILMWPFKLVMKRFGSRKEDITPRRPLTTITSMGLIFLVIFILVPWQVAFLGCWLIHFFTCATSLVDLARFEQQHPTGPETIPLVPVSPRPGSQSETGRTPSPHSALIQVVNAHLHILLFMTWLLPLAAPVLAVWVRTLATAGLTTPFDGDHNFVYVAPFLALVEALSGNDAERFVTALFTKKERLSPRWGIAALAASAFLVGPRTTYLVFETASAAMGWMVLGRIGPLYWGGRPAVRRG</sequence>
<evidence type="ECO:0000256" key="1">
    <source>
        <dbReference type="ARBA" id="ARBA00004477"/>
    </source>
</evidence>
<evidence type="ECO:0000313" key="15">
    <source>
        <dbReference type="EMBL" id="KAJ8487535.1"/>
    </source>
</evidence>
<evidence type="ECO:0000256" key="6">
    <source>
        <dbReference type="ARBA" id="ARBA00022824"/>
    </source>
</evidence>
<evidence type="ECO:0000256" key="4">
    <source>
        <dbReference type="ARBA" id="ARBA00022692"/>
    </source>
</evidence>
<gene>
    <name evidence="15" type="ORF">ONZ51_g4096</name>
</gene>
<feature type="chain" id="PRO_5042016736" description="GPI inositol-deacylase" evidence="12">
    <location>
        <begin position="18"/>
        <end position="827"/>
    </location>
</feature>
<feature type="domain" description="GPI inositol-deacylase PGAP1-like alpha/beta" evidence="13">
    <location>
        <begin position="75"/>
        <end position="295"/>
    </location>
</feature>
<dbReference type="GO" id="GO:0015031">
    <property type="term" value="P:protein transport"/>
    <property type="evidence" value="ECO:0007669"/>
    <property type="project" value="UniProtKB-KW"/>
</dbReference>
<dbReference type="InterPro" id="IPR039529">
    <property type="entry name" value="PGAP1/BST1"/>
</dbReference>
<evidence type="ECO:0000256" key="11">
    <source>
        <dbReference type="SAM" id="MobiDB-lite"/>
    </source>
</evidence>
<evidence type="ECO:0000313" key="16">
    <source>
        <dbReference type="Proteomes" id="UP001215151"/>
    </source>
</evidence>
<comment type="caution">
    <text evidence="10">Lacks conserved residue(s) required for the propagation of feature annotation.</text>
</comment>
<comment type="function">
    <text evidence="10">Involved in inositol deacylation of GPI-anchored proteins which plays important roles in the quality control and ER-associated degradation of GPI-anchored proteins.</text>
</comment>
<feature type="transmembrane region" description="Helical" evidence="10">
    <location>
        <begin position="564"/>
        <end position="591"/>
    </location>
</feature>
<dbReference type="EC" id="3.1.-.-" evidence="10"/>
<keyword evidence="12" id="KW-0732">Signal</keyword>
<keyword evidence="5 10" id="KW-0378">Hydrolase</keyword>
<feature type="transmembrane region" description="Helical" evidence="10">
    <location>
        <begin position="492"/>
        <end position="515"/>
    </location>
</feature>
<feature type="transmembrane region" description="Helical" evidence="10">
    <location>
        <begin position="704"/>
        <end position="727"/>
    </location>
</feature>
<name>A0AAD7XF01_9APHY</name>
<feature type="signal peptide" evidence="12">
    <location>
        <begin position="1"/>
        <end position="17"/>
    </location>
</feature>
<evidence type="ECO:0000256" key="10">
    <source>
        <dbReference type="RuleBase" id="RU365011"/>
    </source>
</evidence>
<feature type="domain" description="GPI inositol-deacylase transmembrane" evidence="14">
    <location>
        <begin position="563"/>
        <end position="810"/>
    </location>
</feature>
<dbReference type="InterPro" id="IPR029058">
    <property type="entry name" value="AB_hydrolase_fold"/>
</dbReference>
<proteinExistence type="inferred from homology"/>
<dbReference type="GO" id="GO:0050185">
    <property type="term" value="F:phosphatidylinositol deacylase activity"/>
    <property type="evidence" value="ECO:0007669"/>
    <property type="project" value="TreeGrafter"/>
</dbReference>
<dbReference type="EMBL" id="JAPEVG010000077">
    <property type="protein sequence ID" value="KAJ8487535.1"/>
    <property type="molecule type" value="Genomic_DNA"/>
</dbReference>
<keyword evidence="16" id="KW-1185">Reference proteome</keyword>
<keyword evidence="7 10" id="KW-0653">Protein transport</keyword>
<dbReference type="PANTHER" id="PTHR15495:SF7">
    <property type="entry name" value="GPI INOSITOL-DEACYLASE"/>
    <property type="match status" value="1"/>
</dbReference>
<comment type="similarity">
    <text evidence="2 10">Belongs to the GPI inositol-deacylase family.</text>
</comment>
<dbReference type="GO" id="GO:0006505">
    <property type="term" value="P:GPI anchor metabolic process"/>
    <property type="evidence" value="ECO:0007669"/>
    <property type="project" value="TreeGrafter"/>
</dbReference>
<keyword evidence="8 10" id="KW-1133">Transmembrane helix</keyword>
<evidence type="ECO:0000256" key="7">
    <source>
        <dbReference type="ARBA" id="ARBA00022927"/>
    </source>
</evidence>
<feature type="region of interest" description="Disordered" evidence="11">
    <location>
        <begin position="664"/>
        <end position="689"/>
    </location>
</feature>
<evidence type="ECO:0000256" key="5">
    <source>
        <dbReference type="ARBA" id="ARBA00022801"/>
    </source>
</evidence>
<dbReference type="Pfam" id="PF25140">
    <property type="entry name" value="PGAP1_TMD"/>
    <property type="match status" value="1"/>
</dbReference>
<dbReference type="Pfam" id="PF07819">
    <property type="entry name" value="PGAP1"/>
    <property type="match status" value="1"/>
</dbReference>
<dbReference type="AlphaFoldDB" id="A0AAD7XF01"/>
<dbReference type="GO" id="GO:0005789">
    <property type="term" value="C:endoplasmic reticulum membrane"/>
    <property type="evidence" value="ECO:0007669"/>
    <property type="project" value="UniProtKB-SubCell"/>
</dbReference>
<reference evidence="15" key="1">
    <citation type="submission" date="2022-11" db="EMBL/GenBank/DDBJ databases">
        <title>Genome Sequence of Cubamyces cubensis.</title>
        <authorList>
            <person name="Buettner E."/>
        </authorList>
    </citation>
    <scope>NUCLEOTIDE SEQUENCE</scope>
    <source>
        <strain evidence="15">MPL-01</strain>
    </source>
</reference>
<feature type="compositionally biased region" description="Polar residues" evidence="11">
    <location>
        <begin position="678"/>
        <end position="689"/>
    </location>
</feature>
<evidence type="ECO:0000259" key="13">
    <source>
        <dbReference type="Pfam" id="PF07819"/>
    </source>
</evidence>
<evidence type="ECO:0000256" key="3">
    <source>
        <dbReference type="ARBA" id="ARBA00022448"/>
    </source>
</evidence>
<comment type="subcellular location">
    <subcellularLocation>
        <location evidence="1">Endoplasmic reticulum membrane</location>
        <topology evidence="1">Multi-pass membrane protein</topology>
    </subcellularLocation>
</comment>
<protein>
    <recommendedName>
        <fullName evidence="10">GPI inositol-deacylase</fullName>
        <ecNumber evidence="10">3.1.-.-</ecNumber>
    </recommendedName>
</protein>